<evidence type="ECO:0000256" key="9">
    <source>
        <dbReference type="SAM" id="MobiDB-lite"/>
    </source>
</evidence>
<dbReference type="PANTHER" id="PTHR22937:SF136">
    <property type="entry name" value="RING-TYPE E3 UBIQUITIN TRANSFERASE"/>
    <property type="match status" value="1"/>
</dbReference>
<dbReference type="EMBL" id="JAINDJ010000002">
    <property type="protein sequence ID" value="KAG9456328.1"/>
    <property type="molecule type" value="Genomic_DNA"/>
</dbReference>
<reference evidence="11 12" key="1">
    <citation type="submission" date="2021-07" db="EMBL/GenBank/DDBJ databases">
        <title>The Aristolochia fimbriata genome: insights into angiosperm evolution, floral development and chemical biosynthesis.</title>
        <authorList>
            <person name="Jiao Y."/>
        </authorList>
    </citation>
    <scope>NUCLEOTIDE SEQUENCE [LARGE SCALE GENOMIC DNA]</scope>
    <source>
        <strain evidence="11">IBCAS-2021</strain>
        <tissue evidence="11">Leaf</tissue>
    </source>
</reference>
<feature type="region of interest" description="Disordered" evidence="9">
    <location>
        <begin position="323"/>
        <end position="379"/>
    </location>
</feature>
<dbReference type="GO" id="GO:0061630">
    <property type="term" value="F:ubiquitin protein ligase activity"/>
    <property type="evidence" value="ECO:0007669"/>
    <property type="project" value="UniProtKB-EC"/>
</dbReference>
<dbReference type="PROSITE" id="PS50089">
    <property type="entry name" value="ZF_RING_2"/>
    <property type="match status" value="1"/>
</dbReference>
<keyword evidence="12" id="KW-1185">Reference proteome</keyword>
<proteinExistence type="predicted"/>
<protein>
    <recommendedName>
        <fullName evidence="2">RING-type E3 ubiquitin transferase</fullName>
        <ecNumber evidence="2">2.3.2.27</ecNumber>
    </recommendedName>
</protein>
<comment type="catalytic activity">
    <reaction evidence="1">
        <text>S-ubiquitinyl-[E2 ubiquitin-conjugating enzyme]-L-cysteine + [acceptor protein]-L-lysine = [E2 ubiquitin-conjugating enzyme]-L-cysteine + N(6)-ubiquitinyl-[acceptor protein]-L-lysine.</text>
        <dbReference type="EC" id="2.3.2.27"/>
    </reaction>
</comment>
<feature type="compositionally biased region" description="Polar residues" evidence="9">
    <location>
        <begin position="436"/>
        <end position="459"/>
    </location>
</feature>
<dbReference type="Proteomes" id="UP000825729">
    <property type="component" value="Unassembled WGS sequence"/>
</dbReference>
<dbReference type="SUPFAM" id="SSF57850">
    <property type="entry name" value="RING/U-box"/>
    <property type="match status" value="1"/>
</dbReference>
<dbReference type="InterPro" id="IPR045191">
    <property type="entry name" value="MBR1/2-like"/>
</dbReference>
<evidence type="ECO:0000313" key="12">
    <source>
        <dbReference type="Proteomes" id="UP000825729"/>
    </source>
</evidence>
<feature type="region of interest" description="Disordered" evidence="9">
    <location>
        <begin position="224"/>
        <end position="296"/>
    </location>
</feature>
<accession>A0AAV7F5S7</accession>
<feature type="compositionally biased region" description="Low complexity" evidence="9">
    <location>
        <begin position="421"/>
        <end position="435"/>
    </location>
</feature>
<feature type="region of interest" description="Disordered" evidence="9">
    <location>
        <begin position="394"/>
        <end position="459"/>
    </location>
</feature>
<evidence type="ECO:0000256" key="5">
    <source>
        <dbReference type="ARBA" id="ARBA00022771"/>
    </source>
</evidence>
<feature type="compositionally biased region" description="Polar residues" evidence="9">
    <location>
        <begin position="323"/>
        <end position="347"/>
    </location>
</feature>
<keyword evidence="4" id="KW-0479">Metal-binding</keyword>
<evidence type="ECO:0000256" key="6">
    <source>
        <dbReference type="ARBA" id="ARBA00022786"/>
    </source>
</evidence>
<dbReference type="PANTHER" id="PTHR22937">
    <property type="entry name" value="E3 UBIQUITIN-PROTEIN LIGASE RNF165"/>
    <property type="match status" value="1"/>
</dbReference>
<keyword evidence="3" id="KW-0808">Transferase</keyword>
<feature type="region of interest" description="Disordered" evidence="9">
    <location>
        <begin position="515"/>
        <end position="535"/>
    </location>
</feature>
<evidence type="ECO:0000256" key="4">
    <source>
        <dbReference type="ARBA" id="ARBA00022723"/>
    </source>
</evidence>
<dbReference type="InterPro" id="IPR001841">
    <property type="entry name" value="Znf_RING"/>
</dbReference>
<feature type="compositionally biased region" description="Basic and acidic residues" evidence="9">
    <location>
        <begin position="404"/>
        <end position="417"/>
    </location>
</feature>
<feature type="compositionally biased region" description="Low complexity" evidence="9">
    <location>
        <begin position="234"/>
        <end position="256"/>
    </location>
</feature>
<gene>
    <name evidence="11" type="ORF">H6P81_000836</name>
</gene>
<evidence type="ECO:0000256" key="8">
    <source>
        <dbReference type="PROSITE-ProRule" id="PRU00175"/>
    </source>
</evidence>
<dbReference type="Gene3D" id="3.30.40.10">
    <property type="entry name" value="Zinc/RING finger domain, C3HC4 (zinc finger)"/>
    <property type="match status" value="1"/>
</dbReference>
<feature type="domain" description="RING-type" evidence="10">
    <location>
        <begin position="688"/>
        <end position="729"/>
    </location>
</feature>
<name>A0AAV7F5S7_ARIFI</name>
<dbReference type="FunFam" id="3.30.40.10:FF:000504">
    <property type="entry name" value="E3 ubiquitin-protein ligase arkadia"/>
    <property type="match status" value="1"/>
</dbReference>
<evidence type="ECO:0000256" key="1">
    <source>
        <dbReference type="ARBA" id="ARBA00000900"/>
    </source>
</evidence>
<keyword evidence="7" id="KW-0862">Zinc</keyword>
<keyword evidence="6" id="KW-0833">Ubl conjugation pathway</keyword>
<dbReference type="GO" id="GO:0008270">
    <property type="term" value="F:zinc ion binding"/>
    <property type="evidence" value="ECO:0007669"/>
    <property type="project" value="UniProtKB-KW"/>
</dbReference>
<dbReference type="Pfam" id="PF13639">
    <property type="entry name" value="zf-RING_2"/>
    <property type="match status" value="1"/>
</dbReference>
<dbReference type="InterPro" id="IPR013083">
    <property type="entry name" value="Znf_RING/FYVE/PHD"/>
</dbReference>
<evidence type="ECO:0000256" key="2">
    <source>
        <dbReference type="ARBA" id="ARBA00012483"/>
    </source>
</evidence>
<dbReference type="AlphaFoldDB" id="A0AAV7F5S7"/>
<evidence type="ECO:0000256" key="3">
    <source>
        <dbReference type="ARBA" id="ARBA00022679"/>
    </source>
</evidence>
<feature type="compositionally biased region" description="Low complexity" evidence="9">
    <location>
        <begin position="359"/>
        <end position="377"/>
    </location>
</feature>
<keyword evidence="5 8" id="KW-0863">Zinc-finger</keyword>
<dbReference type="EC" id="2.3.2.27" evidence="2"/>
<sequence length="736" mass="82559">MDWWHKMFFPMRRAWFAVASRLRVRKNGRGLLKLHDDVQTCGYEDVQVMWEMLRRSETELSQTAKRKRPFWRFFVWPPNARGGRAVASLDRAHRKIRNRVADKERRKVDLERFVIVVVVVVCSSKLERRGRKVARYNYTRNWLPKDDEHQKINCFITCISFNHTVPNTLLTMDDYGGKRVYEGLGLARNGNGLALRDSQNMNRNPQYCNRLGCSSRITATKDIKISNSDRGKSLKPSFRSSSSKSLPGSSSKSSPGINSVKKVQQNHRKELVIGSSNRARAETEIEVSESSLNHVDIQKEHPNAISTESSELNDIVVDTTTQEVENSISTSDMRSRKQNQSSGSNQDIRVAPMLRRNLSSKSTSQAPSSSSQGQAGSHRYGLRNLSCSSISDVLPSGYSSSDSNRNRRIDLTKKRSSPDAGSSSTRGKSTGGPPSRGNSTLHRTSVAGSSQSYSERSLAQQAIERARNRPLGGNSSLASVRTRRIIGGTTRMQSSEHMFDCSSSQPALISRSSETENVINESTASSSTDPIAQELPSSSHNLCFRQLGLNHDSRMRPVVHPEDNSGWTLRGLSLDRDAFRRFNMDGIAEVLLALERIEQDEELTHEQLLILETNFLLGSLGFHDQHREMRLDIDNMSYEELLALEEQMGTVSTALAEEELSDCLKRSFYQAISLGGGISGNAEDDIKCSICQEEYVEGDEIGILRCEHGYHIDCIHQWLRLKNWCPICKASVSSSS</sequence>
<evidence type="ECO:0000256" key="7">
    <source>
        <dbReference type="ARBA" id="ARBA00022833"/>
    </source>
</evidence>
<comment type="caution">
    <text evidence="11">The sequence shown here is derived from an EMBL/GenBank/DDBJ whole genome shotgun (WGS) entry which is preliminary data.</text>
</comment>
<evidence type="ECO:0000259" key="10">
    <source>
        <dbReference type="PROSITE" id="PS50089"/>
    </source>
</evidence>
<dbReference type="SMART" id="SM00184">
    <property type="entry name" value="RING"/>
    <property type="match status" value="1"/>
</dbReference>
<organism evidence="11 12">
    <name type="scientific">Aristolochia fimbriata</name>
    <name type="common">White veined hardy Dutchman's pipe vine</name>
    <dbReference type="NCBI Taxonomy" id="158543"/>
    <lineage>
        <taxon>Eukaryota</taxon>
        <taxon>Viridiplantae</taxon>
        <taxon>Streptophyta</taxon>
        <taxon>Embryophyta</taxon>
        <taxon>Tracheophyta</taxon>
        <taxon>Spermatophyta</taxon>
        <taxon>Magnoliopsida</taxon>
        <taxon>Magnoliidae</taxon>
        <taxon>Piperales</taxon>
        <taxon>Aristolochiaceae</taxon>
        <taxon>Aristolochia</taxon>
    </lineage>
</organism>
<evidence type="ECO:0000313" key="11">
    <source>
        <dbReference type="EMBL" id="KAG9456328.1"/>
    </source>
</evidence>